<evidence type="ECO:0000313" key="2">
    <source>
        <dbReference type="Proteomes" id="UP000191897"/>
    </source>
</evidence>
<organism evidence="1 2">
    <name type="scientific">Agrobacterium tumefaciens str. Kerr 14</name>
    <dbReference type="NCBI Taxonomy" id="1183424"/>
    <lineage>
        <taxon>Bacteria</taxon>
        <taxon>Pseudomonadati</taxon>
        <taxon>Pseudomonadota</taxon>
        <taxon>Alphaproteobacteria</taxon>
        <taxon>Hyphomicrobiales</taxon>
        <taxon>Rhizobiaceae</taxon>
        <taxon>Rhizobium/Agrobacterium group</taxon>
        <taxon>Agrobacterium</taxon>
        <taxon>Agrobacterium tumefaciens complex</taxon>
    </lineage>
</organism>
<dbReference type="AlphaFoldDB" id="A0A1S7QVZ1"/>
<accession>A0A1S7QVZ1</accession>
<evidence type="ECO:0000313" key="1">
    <source>
        <dbReference type="EMBL" id="CUX42884.1"/>
    </source>
</evidence>
<name>A0A1S7QVZ1_AGRTU</name>
<gene>
    <name evidence="1" type="ORF">AGR4C_Cc90025</name>
</gene>
<reference evidence="1 2" key="1">
    <citation type="submission" date="2016-01" db="EMBL/GenBank/DDBJ databases">
        <authorList>
            <person name="Oliw E.H."/>
        </authorList>
    </citation>
    <scope>NUCLEOTIDE SEQUENCE [LARGE SCALE GENOMIC DNA]</scope>
    <source>
        <strain evidence="1 2">Kerr 14</strain>
    </source>
</reference>
<sequence>MPQNELARPHFSRIPQIYQNSLRTWLDNGSVETFSEDELKLHRAAALAYADPRRPSIRSLHTMLCDMLILIEHRLIVPVAGDRSASECISVDRSFAPDDLDDLLGRLRASVTMEPRSEMVEIAAACRRTNCQFMEIMEMLLNRSLKNVAIEPGHQGIAGFRLDVDEVRQMTAGEDHGCHAVSELQSLIPASFRIVSGLLSGGWIATVERRHPTKRYIQKVVEPETLAKFKEEFVSLGNLASSRRTRTWSLKRQLEQRSIEPKFIVAEMPFYSRADLTDL</sequence>
<proteinExistence type="predicted"/>
<dbReference type="RefSeq" id="WP_143242735.1">
    <property type="nucleotide sequence ID" value="NZ_LT009730.1"/>
</dbReference>
<dbReference type="Proteomes" id="UP000191897">
    <property type="component" value="Unassembled WGS sequence"/>
</dbReference>
<dbReference type="EMBL" id="FBWC01000018">
    <property type="protein sequence ID" value="CUX42884.1"/>
    <property type="molecule type" value="Genomic_DNA"/>
</dbReference>
<protein>
    <submittedName>
        <fullName evidence="1">Uncharacterized protein</fullName>
    </submittedName>
</protein>